<evidence type="ECO:0000259" key="5">
    <source>
        <dbReference type="PROSITE" id="PS50977"/>
    </source>
</evidence>
<protein>
    <submittedName>
        <fullName evidence="6">TetR/AcrR family transcriptional regulator</fullName>
    </submittedName>
</protein>
<dbReference type="InterPro" id="IPR001647">
    <property type="entry name" value="HTH_TetR"/>
</dbReference>
<accession>A0ABS5HZ66</accession>
<organism evidence="6 7">
    <name type="scientific">Shewanella intestini</name>
    <dbReference type="NCBI Taxonomy" id="2017544"/>
    <lineage>
        <taxon>Bacteria</taxon>
        <taxon>Pseudomonadati</taxon>
        <taxon>Pseudomonadota</taxon>
        <taxon>Gammaproteobacteria</taxon>
        <taxon>Alteromonadales</taxon>
        <taxon>Shewanellaceae</taxon>
        <taxon>Shewanella</taxon>
    </lineage>
</organism>
<keyword evidence="1" id="KW-0805">Transcription regulation</keyword>
<evidence type="ECO:0000313" key="6">
    <source>
        <dbReference type="EMBL" id="MBR9727036.1"/>
    </source>
</evidence>
<dbReference type="InterPro" id="IPR009057">
    <property type="entry name" value="Homeodomain-like_sf"/>
</dbReference>
<dbReference type="RefSeq" id="WP_153663108.1">
    <property type="nucleotide sequence ID" value="NZ_JAAIKR010000002.1"/>
</dbReference>
<sequence length="204" mass="22382">MTKQYHHGDLKASLLHAAQALLLRDGAERLSLRAIAAYAGVSHMAPYAHFKNKQALMECIVEAGFVDMANAMIDSVSHLDINNPANTKELVLAYGVSYLEFANQHPELYRVMLGQAQMPAAENNNVNTAALNQYKHNTHLPFNLLRDAFALQSDDKFEVKAQALGAWSMVHGMAALLSQGRIQLPQGVSLKQFLASASSMTFTL</sequence>
<comment type="caution">
    <text evidence="6">The sequence shown here is derived from an EMBL/GenBank/DDBJ whole genome shotgun (WGS) entry which is preliminary data.</text>
</comment>
<dbReference type="EMBL" id="JAAIKR010000002">
    <property type="protein sequence ID" value="MBR9727036.1"/>
    <property type="molecule type" value="Genomic_DNA"/>
</dbReference>
<dbReference type="Pfam" id="PF00440">
    <property type="entry name" value="TetR_N"/>
    <property type="match status" value="1"/>
</dbReference>
<keyword evidence="3" id="KW-0804">Transcription</keyword>
<dbReference type="PANTHER" id="PTHR30055:SF220">
    <property type="entry name" value="TETR-FAMILY REGULATORY PROTEIN"/>
    <property type="match status" value="1"/>
</dbReference>
<dbReference type="Proteomes" id="UP000811844">
    <property type="component" value="Unassembled WGS sequence"/>
</dbReference>
<evidence type="ECO:0000256" key="2">
    <source>
        <dbReference type="ARBA" id="ARBA00023125"/>
    </source>
</evidence>
<dbReference type="InterPro" id="IPR036271">
    <property type="entry name" value="Tet_transcr_reg_TetR-rel_C_sf"/>
</dbReference>
<keyword evidence="2 4" id="KW-0238">DNA-binding</keyword>
<evidence type="ECO:0000256" key="3">
    <source>
        <dbReference type="ARBA" id="ARBA00023163"/>
    </source>
</evidence>
<evidence type="ECO:0000256" key="4">
    <source>
        <dbReference type="PROSITE-ProRule" id="PRU00335"/>
    </source>
</evidence>
<proteinExistence type="predicted"/>
<dbReference type="PROSITE" id="PS50977">
    <property type="entry name" value="HTH_TETR_2"/>
    <property type="match status" value="1"/>
</dbReference>
<feature type="domain" description="HTH tetR-type" evidence="5">
    <location>
        <begin position="8"/>
        <end position="68"/>
    </location>
</feature>
<dbReference type="Pfam" id="PF13305">
    <property type="entry name" value="TetR_C_33"/>
    <property type="match status" value="1"/>
</dbReference>
<dbReference type="InterPro" id="IPR050109">
    <property type="entry name" value="HTH-type_TetR-like_transc_reg"/>
</dbReference>
<reference evidence="6 7" key="1">
    <citation type="submission" date="2020-02" db="EMBL/GenBank/DDBJ databases">
        <title>Shewanella WXL01 sp. nov., a marine bacterium isolated from green algae in Luhuitou Fringing Reef (Northern South China Sea).</title>
        <authorList>
            <person name="Wang X."/>
        </authorList>
    </citation>
    <scope>NUCLEOTIDE SEQUENCE [LARGE SCALE GENOMIC DNA]</scope>
    <source>
        <strain evidence="6 7">MCCC 1A01895</strain>
    </source>
</reference>
<dbReference type="PRINTS" id="PR00455">
    <property type="entry name" value="HTHTETR"/>
</dbReference>
<name>A0ABS5HZ66_9GAMM</name>
<evidence type="ECO:0000256" key="1">
    <source>
        <dbReference type="ARBA" id="ARBA00023015"/>
    </source>
</evidence>
<dbReference type="SUPFAM" id="SSF46689">
    <property type="entry name" value="Homeodomain-like"/>
    <property type="match status" value="1"/>
</dbReference>
<gene>
    <name evidence="6" type="ORF">G3R48_03380</name>
</gene>
<evidence type="ECO:0000313" key="7">
    <source>
        <dbReference type="Proteomes" id="UP000811844"/>
    </source>
</evidence>
<dbReference type="InterPro" id="IPR025996">
    <property type="entry name" value="MT1864/Rv1816-like_C"/>
</dbReference>
<keyword evidence="7" id="KW-1185">Reference proteome</keyword>
<dbReference type="SUPFAM" id="SSF48498">
    <property type="entry name" value="Tetracyclin repressor-like, C-terminal domain"/>
    <property type="match status" value="1"/>
</dbReference>
<dbReference type="PANTHER" id="PTHR30055">
    <property type="entry name" value="HTH-TYPE TRANSCRIPTIONAL REGULATOR RUTR"/>
    <property type="match status" value="1"/>
</dbReference>
<dbReference type="Gene3D" id="1.10.357.10">
    <property type="entry name" value="Tetracycline Repressor, domain 2"/>
    <property type="match status" value="1"/>
</dbReference>
<feature type="DNA-binding region" description="H-T-H motif" evidence="4">
    <location>
        <begin position="31"/>
        <end position="50"/>
    </location>
</feature>